<dbReference type="Pfam" id="PF00144">
    <property type="entry name" value="Beta-lactamase"/>
    <property type="match status" value="1"/>
</dbReference>
<name>A0A8J6PDW5_9FLAO</name>
<accession>A0A8J6PDW5</accession>
<proteinExistence type="predicted"/>
<feature type="chain" id="PRO_5035146556" evidence="1">
    <location>
        <begin position="19"/>
        <end position="353"/>
    </location>
</feature>
<dbReference type="EMBL" id="JACVEL010000002">
    <property type="protein sequence ID" value="MBC9811810.1"/>
    <property type="molecule type" value="Genomic_DNA"/>
</dbReference>
<protein>
    <submittedName>
        <fullName evidence="3">Beta-lactamase family protein</fullName>
    </submittedName>
</protein>
<dbReference type="SUPFAM" id="SSF56601">
    <property type="entry name" value="beta-lactamase/transpeptidase-like"/>
    <property type="match status" value="1"/>
</dbReference>
<dbReference type="RefSeq" id="WP_216713648.1">
    <property type="nucleotide sequence ID" value="NZ_JACVEL010000002.1"/>
</dbReference>
<reference evidence="3" key="1">
    <citation type="submission" date="2020-09" db="EMBL/GenBank/DDBJ databases">
        <title>Taishania pollutisoli gen. nov., sp. nov., Isolated from Tetrabromobisphenol A-Contaminated Soil.</title>
        <authorList>
            <person name="Chen Q."/>
        </authorList>
    </citation>
    <scope>NUCLEOTIDE SEQUENCE</scope>
    <source>
        <strain evidence="3">CZZ-1</strain>
    </source>
</reference>
<dbReference type="InterPro" id="IPR012338">
    <property type="entry name" value="Beta-lactam/transpept-like"/>
</dbReference>
<evidence type="ECO:0000256" key="1">
    <source>
        <dbReference type="SAM" id="SignalP"/>
    </source>
</evidence>
<dbReference type="InterPro" id="IPR001466">
    <property type="entry name" value="Beta-lactam-related"/>
</dbReference>
<sequence length="353" mass="39450">MKHVLVVFSCTISLLSNAQPQLTHKNTGEMNRDEMTRWIQQEQVPAVGIAFIENGVIKQTEVFGELENGVPAPLNTIWNVASLTKPVTALVALLLIDKGEWNLDEPVARYYTDPDLAGHPYAQKLTTRMILSHQTGFPNWRYLNPDGKLGFDFEPGTGYQYSGEGYEYLRNALEQKFGKTLDQLADALIFQPLNMTDTHFFWGPQVDEKRFAKWHNSTGERYPTNKTTSANGADDLLTTVEEYAAFMVWVLSGAGLSERLQQELTADQVRVNASKHFGLGWCIDEKINENNDFALVHGGNDIGVNTIAFLIPKTKNGLLIFTNSDNGTAVFETLLVQFLGQDGAGILRVEMQE</sequence>
<dbReference type="PANTHER" id="PTHR43283:SF18">
    <property type="match status" value="1"/>
</dbReference>
<gene>
    <name evidence="3" type="ORF">H9Y05_04900</name>
</gene>
<organism evidence="3 4">
    <name type="scientific">Taishania pollutisoli</name>
    <dbReference type="NCBI Taxonomy" id="2766479"/>
    <lineage>
        <taxon>Bacteria</taxon>
        <taxon>Pseudomonadati</taxon>
        <taxon>Bacteroidota</taxon>
        <taxon>Flavobacteriia</taxon>
        <taxon>Flavobacteriales</taxon>
        <taxon>Crocinitomicaceae</taxon>
        <taxon>Taishania</taxon>
    </lineage>
</organism>
<dbReference type="Proteomes" id="UP000652681">
    <property type="component" value="Unassembled WGS sequence"/>
</dbReference>
<dbReference type="PANTHER" id="PTHR43283">
    <property type="entry name" value="BETA-LACTAMASE-RELATED"/>
    <property type="match status" value="1"/>
</dbReference>
<dbReference type="Gene3D" id="3.40.710.10">
    <property type="entry name" value="DD-peptidase/beta-lactamase superfamily"/>
    <property type="match status" value="1"/>
</dbReference>
<evidence type="ECO:0000313" key="3">
    <source>
        <dbReference type="EMBL" id="MBC9811810.1"/>
    </source>
</evidence>
<evidence type="ECO:0000313" key="4">
    <source>
        <dbReference type="Proteomes" id="UP000652681"/>
    </source>
</evidence>
<keyword evidence="1" id="KW-0732">Signal</keyword>
<feature type="domain" description="Beta-lactamase-related" evidence="2">
    <location>
        <begin position="40"/>
        <end position="329"/>
    </location>
</feature>
<comment type="caution">
    <text evidence="3">The sequence shown here is derived from an EMBL/GenBank/DDBJ whole genome shotgun (WGS) entry which is preliminary data.</text>
</comment>
<feature type="signal peptide" evidence="1">
    <location>
        <begin position="1"/>
        <end position="18"/>
    </location>
</feature>
<dbReference type="InterPro" id="IPR050789">
    <property type="entry name" value="Diverse_Enzym_Activities"/>
</dbReference>
<keyword evidence="4" id="KW-1185">Reference proteome</keyword>
<evidence type="ECO:0000259" key="2">
    <source>
        <dbReference type="Pfam" id="PF00144"/>
    </source>
</evidence>
<dbReference type="AlphaFoldDB" id="A0A8J6PDW5"/>